<accession>X1DW29</accession>
<dbReference type="Gene3D" id="3.40.50.1100">
    <property type="match status" value="1"/>
</dbReference>
<comment type="caution">
    <text evidence="1">The sequence shown here is derived from an EMBL/GenBank/DDBJ whole genome shotgun (WGS) entry which is preliminary data.</text>
</comment>
<proteinExistence type="predicted"/>
<dbReference type="InterPro" id="IPR036052">
    <property type="entry name" value="TrpB-like_PALP_sf"/>
</dbReference>
<protein>
    <submittedName>
        <fullName evidence="1">Uncharacterized protein</fullName>
    </submittedName>
</protein>
<dbReference type="AlphaFoldDB" id="X1DW29"/>
<feature type="non-terminal residue" evidence="1">
    <location>
        <position position="1"/>
    </location>
</feature>
<reference evidence="1" key="1">
    <citation type="journal article" date="2014" name="Front. Microbiol.">
        <title>High frequency of phylogenetically diverse reductive dehalogenase-homologous genes in deep subseafloor sedimentary metagenomes.</title>
        <authorList>
            <person name="Kawai M."/>
            <person name="Futagami T."/>
            <person name="Toyoda A."/>
            <person name="Takaki Y."/>
            <person name="Nishi S."/>
            <person name="Hori S."/>
            <person name="Arai W."/>
            <person name="Tsubouchi T."/>
            <person name="Morono Y."/>
            <person name="Uchiyama I."/>
            <person name="Ito T."/>
            <person name="Fujiyama A."/>
            <person name="Inagaki F."/>
            <person name="Takami H."/>
        </authorList>
    </citation>
    <scope>NUCLEOTIDE SEQUENCE</scope>
    <source>
        <strain evidence="1">Expedition CK06-06</strain>
    </source>
</reference>
<gene>
    <name evidence="1" type="ORF">S01H4_61623</name>
</gene>
<dbReference type="EMBL" id="BART01036583">
    <property type="protein sequence ID" value="GAH12425.1"/>
    <property type="molecule type" value="Genomic_DNA"/>
</dbReference>
<organism evidence="1">
    <name type="scientific">marine sediment metagenome</name>
    <dbReference type="NCBI Taxonomy" id="412755"/>
    <lineage>
        <taxon>unclassified sequences</taxon>
        <taxon>metagenomes</taxon>
        <taxon>ecological metagenomes</taxon>
    </lineage>
</organism>
<sequence length="139" mass="15343">DLLAGASVHIISANEEEQRKAIYDLAVKLKKMGKRPFVVRMANDSDLTPDVIAYVECFCEIVEQCNEMGVNPSHLYLSSYDSTQAGLELGRAALGSDIRIMGFAPGVWSTKPVDLITRINGVQKNALCPCHQFYHLNPC</sequence>
<dbReference type="SUPFAM" id="SSF53686">
    <property type="entry name" value="Tryptophan synthase beta subunit-like PLP-dependent enzymes"/>
    <property type="match status" value="1"/>
</dbReference>
<evidence type="ECO:0000313" key="1">
    <source>
        <dbReference type="EMBL" id="GAH12425.1"/>
    </source>
</evidence>
<name>X1DW29_9ZZZZ</name>